<evidence type="ECO:0008006" key="5">
    <source>
        <dbReference type="Google" id="ProtNLM"/>
    </source>
</evidence>
<accession>A0A6S8ER83</accession>
<dbReference type="AlphaFoldDB" id="A0A6S8ER83"/>
<evidence type="ECO:0000313" key="3">
    <source>
        <dbReference type="EMBL" id="CAE0444037.1"/>
    </source>
</evidence>
<protein>
    <recommendedName>
        <fullName evidence="5">Enoyl-CoA hydratase</fullName>
    </recommendedName>
</protein>
<gene>
    <name evidence="3" type="ORF">ASTO00021_LOCUS14093</name>
    <name evidence="4" type="ORF">ASTO00021_LOCUS14094</name>
</gene>
<dbReference type="PANTHER" id="PTHR43149">
    <property type="entry name" value="ENOYL-COA HYDRATASE"/>
    <property type="match status" value="1"/>
</dbReference>
<dbReference type="InterPro" id="IPR029045">
    <property type="entry name" value="ClpP/crotonase-like_dom_sf"/>
</dbReference>
<dbReference type="CDD" id="cd06558">
    <property type="entry name" value="crotonase-like"/>
    <property type="match status" value="1"/>
</dbReference>
<reference evidence="4" key="1">
    <citation type="submission" date="2021-01" db="EMBL/GenBank/DDBJ databases">
        <authorList>
            <person name="Corre E."/>
            <person name="Pelletier E."/>
            <person name="Niang G."/>
            <person name="Scheremetjew M."/>
            <person name="Finn R."/>
            <person name="Kale V."/>
            <person name="Holt S."/>
            <person name="Cochrane G."/>
            <person name="Meng A."/>
            <person name="Brown T."/>
            <person name="Cohen L."/>
        </authorList>
    </citation>
    <scope>NUCLEOTIDE SEQUENCE</scope>
    <source>
        <strain evidence="4">GSBS06</strain>
    </source>
</reference>
<dbReference type="Gene3D" id="3.90.226.10">
    <property type="entry name" value="2-enoyl-CoA Hydratase, Chain A, domain 1"/>
    <property type="match status" value="1"/>
</dbReference>
<evidence type="ECO:0000256" key="1">
    <source>
        <dbReference type="ARBA" id="ARBA00005254"/>
    </source>
</evidence>
<organism evidence="4">
    <name type="scientific">Aplanochytrium stocchinoi</name>
    <dbReference type="NCBI Taxonomy" id="215587"/>
    <lineage>
        <taxon>Eukaryota</taxon>
        <taxon>Sar</taxon>
        <taxon>Stramenopiles</taxon>
        <taxon>Bigyra</taxon>
        <taxon>Labyrinthulomycetes</taxon>
        <taxon>Thraustochytrida</taxon>
        <taxon>Thraustochytriidae</taxon>
        <taxon>Aplanochytrium</taxon>
    </lineage>
</organism>
<dbReference type="PROSITE" id="PS00166">
    <property type="entry name" value="ENOYL_COA_HYDRATASE"/>
    <property type="match status" value="1"/>
</dbReference>
<dbReference type="InterPro" id="IPR018376">
    <property type="entry name" value="Enoyl-CoA_hyd/isom_CS"/>
</dbReference>
<proteinExistence type="inferred from homology"/>
<dbReference type="EMBL" id="HBIN01018474">
    <property type="protein sequence ID" value="CAE0444038.1"/>
    <property type="molecule type" value="Transcribed_RNA"/>
</dbReference>
<comment type="similarity">
    <text evidence="1 2">Belongs to the enoyl-CoA hydratase/isomerase family.</text>
</comment>
<evidence type="ECO:0000313" key="4">
    <source>
        <dbReference type="EMBL" id="CAE0444038.1"/>
    </source>
</evidence>
<dbReference type="Pfam" id="PF00378">
    <property type="entry name" value="ECH_1"/>
    <property type="match status" value="1"/>
</dbReference>
<dbReference type="InterPro" id="IPR045002">
    <property type="entry name" value="Ech1-like"/>
</dbReference>
<sequence>MVGFKVNKQALGHVTIRKIEKGQITFITLNRPEKLNAMTCEMMEELYTALGMVEEDKETRVVILSGEGKNFCAGADLAANALGVGGREWNSKLLENQRLFSRCIEKVASIPHPVIAAIHGACAGGGMSLALAADIRVAAKNMRMSAAFLNIGLSGCELGTSFYLPRLVGLSHASEILMTGATVTADRALQINLVNYVTENTDEMDIKAVSIAKRMLKASPLGLKQTKLQLRAASESTSLKATIHAEDVGQVLCLNDEETSKIVQQKCEPFIAKLRAKI</sequence>
<dbReference type="PANTHER" id="PTHR43149:SF1">
    <property type="entry name" value="DELTA(3,5)-DELTA(2,4)-DIENOYL-COA ISOMERASE, MITOCHONDRIAL"/>
    <property type="match status" value="1"/>
</dbReference>
<evidence type="ECO:0000256" key="2">
    <source>
        <dbReference type="RuleBase" id="RU003707"/>
    </source>
</evidence>
<dbReference type="EMBL" id="HBIN01018473">
    <property type="protein sequence ID" value="CAE0444037.1"/>
    <property type="molecule type" value="Transcribed_RNA"/>
</dbReference>
<dbReference type="SUPFAM" id="SSF52096">
    <property type="entry name" value="ClpP/crotonase"/>
    <property type="match status" value="1"/>
</dbReference>
<dbReference type="GO" id="GO:0016853">
    <property type="term" value="F:isomerase activity"/>
    <property type="evidence" value="ECO:0007669"/>
    <property type="project" value="InterPro"/>
</dbReference>
<dbReference type="InterPro" id="IPR001753">
    <property type="entry name" value="Enoyl-CoA_hydra/iso"/>
</dbReference>
<name>A0A6S8ER83_9STRA</name>